<protein>
    <recommendedName>
        <fullName evidence="7">Protein kinase domain-containing protein</fullName>
    </recommendedName>
</protein>
<dbReference type="InterPro" id="IPR000719">
    <property type="entry name" value="Prot_kinase_dom"/>
</dbReference>
<dbReference type="InterPro" id="IPR011009">
    <property type="entry name" value="Kinase-like_dom_sf"/>
</dbReference>
<dbReference type="PROSITE" id="PS50011">
    <property type="entry name" value="PROTEIN_KINASE_DOM"/>
    <property type="match status" value="1"/>
</dbReference>
<evidence type="ECO:0000256" key="1">
    <source>
        <dbReference type="ARBA" id="ARBA00022527"/>
    </source>
</evidence>
<evidence type="ECO:0000256" key="6">
    <source>
        <dbReference type="SAM" id="MobiDB-lite"/>
    </source>
</evidence>
<proteinExistence type="predicted"/>
<dbReference type="InterPro" id="IPR050205">
    <property type="entry name" value="CDPK_Ser/Thr_kinases"/>
</dbReference>
<keyword evidence="1" id="KW-0723">Serine/threonine-protein kinase</keyword>
<dbReference type="Gene3D" id="1.10.510.10">
    <property type="entry name" value="Transferase(Phosphotransferase) domain 1"/>
    <property type="match status" value="1"/>
</dbReference>
<keyword evidence="5" id="KW-0067">ATP-binding</keyword>
<dbReference type="GO" id="GO:0005524">
    <property type="term" value="F:ATP binding"/>
    <property type="evidence" value="ECO:0007669"/>
    <property type="project" value="UniProtKB-KW"/>
</dbReference>
<feature type="region of interest" description="Disordered" evidence="6">
    <location>
        <begin position="28"/>
        <end position="51"/>
    </location>
</feature>
<dbReference type="AlphaFoldDB" id="A0A9P5NYN1"/>
<dbReference type="Pfam" id="PF00069">
    <property type="entry name" value="Pkinase"/>
    <property type="match status" value="1"/>
</dbReference>
<evidence type="ECO:0000313" key="8">
    <source>
        <dbReference type="EMBL" id="KAF8913036.1"/>
    </source>
</evidence>
<feature type="domain" description="Protein kinase" evidence="7">
    <location>
        <begin position="1"/>
        <end position="112"/>
    </location>
</feature>
<evidence type="ECO:0000256" key="3">
    <source>
        <dbReference type="ARBA" id="ARBA00022741"/>
    </source>
</evidence>
<dbReference type="GO" id="GO:0004674">
    <property type="term" value="F:protein serine/threonine kinase activity"/>
    <property type="evidence" value="ECO:0007669"/>
    <property type="project" value="UniProtKB-KW"/>
</dbReference>
<evidence type="ECO:0000256" key="4">
    <source>
        <dbReference type="ARBA" id="ARBA00022777"/>
    </source>
</evidence>
<dbReference type="PANTHER" id="PTHR24349">
    <property type="entry name" value="SERINE/THREONINE-PROTEIN KINASE"/>
    <property type="match status" value="1"/>
</dbReference>
<dbReference type="Proteomes" id="UP000724874">
    <property type="component" value="Unassembled WGS sequence"/>
</dbReference>
<evidence type="ECO:0000259" key="7">
    <source>
        <dbReference type="PROSITE" id="PS50011"/>
    </source>
</evidence>
<name>A0A9P5NYN1_GYMJU</name>
<comment type="caution">
    <text evidence="8">The sequence shown here is derived from an EMBL/GenBank/DDBJ whole genome shotgun (WGS) entry which is preliminary data.</text>
</comment>
<keyword evidence="3" id="KW-0547">Nucleotide-binding</keyword>
<reference evidence="8" key="1">
    <citation type="submission" date="2020-11" db="EMBL/GenBank/DDBJ databases">
        <authorList>
            <consortium name="DOE Joint Genome Institute"/>
            <person name="Ahrendt S."/>
            <person name="Riley R."/>
            <person name="Andreopoulos W."/>
            <person name="LaButti K."/>
            <person name="Pangilinan J."/>
            <person name="Ruiz-duenas F.J."/>
            <person name="Barrasa J.M."/>
            <person name="Sanchez-Garcia M."/>
            <person name="Camarero S."/>
            <person name="Miyauchi S."/>
            <person name="Serrano A."/>
            <person name="Linde D."/>
            <person name="Babiker R."/>
            <person name="Drula E."/>
            <person name="Ayuso-Fernandez I."/>
            <person name="Pacheco R."/>
            <person name="Padilla G."/>
            <person name="Ferreira P."/>
            <person name="Barriuso J."/>
            <person name="Kellner H."/>
            <person name="Castanera R."/>
            <person name="Alfaro M."/>
            <person name="Ramirez L."/>
            <person name="Pisabarro A.G."/>
            <person name="Kuo A."/>
            <person name="Tritt A."/>
            <person name="Lipzen A."/>
            <person name="He G."/>
            <person name="Yan M."/>
            <person name="Ng V."/>
            <person name="Cullen D."/>
            <person name="Martin F."/>
            <person name="Rosso M.-N."/>
            <person name="Henrissat B."/>
            <person name="Hibbett D."/>
            <person name="Martinez A.T."/>
            <person name="Grigoriev I.V."/>
        </authorList>
    </citation>
    <scope>NUCLEOTIDE SEQUENCE</scope>
    <source>
        <strain evidence="8">AH 44721</strain>
    </source>
</reference>
<sequence>MLPRMPSDCWSAGVILYVMLSGSHPFDNEPRPSSGDWIGRSKEPRNIDGSGHGSLCMQTDIRVKEKIIYGEVEFFQDPWITLPDARSLVESLLIRDPSQRATVVAALDGEWISSEIEDLEALYRLKIAPV</sequence>
<keyword evidence="9" id="KW-1185">Reference proteome</keyword>
<organism evidence="8 9">
    <name type="scientific">Gymnopilus junonius</name>
    <name type="common">Spectacular rustgill mushroom</name>
    <name type="synonym">Gymnopilus spectabilis subsp. junonius</name>
    <dbReference type="NCBI Taxonomy" id="109634"/>
    <lineage>
        <taxon>Eukaryota</taxon>
        <taxon>Fungi</taxon>
        <taxon>Dikarya</taxon>
        <taxon>Basidiomycota</taxon>
        <taxon>Agaricomycotina</taxon>
        <taxon>Agaricomycetes</taxon>
        <taxon>Agaricomycetidae</taxon>
        <taxon>Agaricales</taxon>
        <taxon>Agaricineae</taxon>
        <taxon>Hymenogastraceae</taxon>
        <taxon>Gymnopilus</taxon>
    </lineage>
</organism>
<evidence type="ECO:0000256" key="2">
    <source>
        <dbReference type="ARBA" id="ARBA00022679"/>
    </source>
</evidence>
<keyword evidence="2" id="KW-0808">Transferase</keyword>
<gene>
    <name evidence="8" type="ORF">CPB84DRAFT_1760191</name>
</gene>
<dbReference type="SUPFAM" id="SSF56112">
    <property type="entry name" value="Protein kinase-like (PK-like)"/>
    <property type="match status" value="1"/>
</dbReference>
<accession>A0A9P5NYN1</accession>
<evidence type="ECO:0000256" key="5">
    <source>
        <dbReference type="ARBA" id="ARBA00022840"/>
    </source>
</evidence>
<keyword evidence="4" id="KW-0418">Kinase</keyword>
<dbReference type="OrthoDB" id="40902at2759"/>
<dbReference type="EMBL" id="JADNYJ010000002">
    <property type="protein sequence ID" value="KAF8913036.1"/>
    <property type="molecule type" value="Genomic_DNA"/>
</dbReference>
<evidence type="ECO:0000313" key="9">
    <source>
        <dbReference type="Proteomes" id="UP000724874"/>
    </source>
</evidence>